<name>A0ACB8CTR0_DERSI</name>
<comment type="caution">
    <text evidence="1">The sequence shown here is derived from an EMBL/GenBank/DDBJ whole genome shotgun (WGS) entry which is preliminary data.</text>
</comment>
<protein>
    <submittedName>
        <fullName evidence="1">Uncharacterized protein</fullName>
    </submittedName>
</protein>
<dbReference type="Proteomes" id="UP000821865">
    <property type="component" value="Chromosome 5"/>
</dbReference>
<dbReference type="EMBL" id="CM023474">
    <property type="protein sequence ID" value="KAH7950420.1"/>
    <property type="molecule type" value="Genomic_DNA"/>
</dbReference>
<accession>A0ACB8CTR0</accession>
<evidence type="ECO:0000313" key="1">
    <source>
        <dbReference type="EMBL" id="KAH7950420.1"/>
    </source>
</evidence>
<sequence length="275" mass="30012">MKIALTFLLVAFAAVCVYATSEPHCEGVTCDPETCPKHECHCGSHKDACGCCDFCNKCANEECHPEHNDRCAEGLHCVKKVVGEETEPVAGHCEPVESDITTPHPEAHAKIPDSEAPVHEPEPPHEEGEHATSEAHHELKMTAAFITILFVAVFSLSASATRSPNCAEVACNRDSCSQLDCSCGTHKDLCGCCDLCNKCPDEQCNSYFFDVCSRGHECTLDDPSTRFEQGGTGHCKPSNTTATSSRRSLKRAHLTEPSGLLSQLKLRRIPNRRMR</sequence>
<reference evidence="1" key="1">
    <citation type="submission" date="2020-05" db="EMBL/GenBank/DDBJ databases">
        <title>Large-scale comparative analyses of tick genomes elucidate their genetic diversity and vector capacities.</title>
        <authorList>
            <person name="Jia N."/>
            <person name="Wang J."/>
            <person name="Shi W."/>
            <person name="Du L."/>
            <person name="Sun Y."/>
            <person name="Zhan W."/>
            <person name="Jiang J."/>
            <person name="Wang Q."/>
            <person name="Zhang B."/>
            <person name="Ji P."/>
            <person name="Sakyi L.B."/>
            <person name="Cui X."/>
            <person name="Yuan T."/>
            <person name="Jiang B."/>
            <person name="Yang W."/>
            <person name="Lam T.T.-Y."/>
            <person name="Chang Q."/>
            <person name="Ding S."/>
            <person name="Wang X."/>
            <person name="Zhu J."/>
            <person name="Ruan X."/>
            <person name="Zhao L."/>
            <person name="Wei J."/>
            <person name="Que T."/>
            <person name="Du C."/>
            <person name="Cheng J."/>
            <person name="Dai P."/>
            <person name="Han X."/>
            <person name="Huang E."/>
            <person name="Gao Y."/>
            <person name="Liu J."/>
            <person name="Shao H."/>
            <person name="Ye R."/>
            <person name="Li L."/>
            <person name="Wei W."/>
            <person name="Wang X."/>
            <person name="Wang C."/>
            <person name="Yang T."/>
            <person name="Huo Q."/>
            <person name="Li W."/>
            <person name="Guo W."/>
            <person name="Chen H."/>
            <person name="Zhou L."/>
            <person name="Ni X."/>
            <person name="Tian J."/>
            <person name="Zhou Y."/>
            <person name="Sheng Y."/>
            <person name="Liu T."/>
            <person name="Pan Y."/>
            <person name="Xia L."/>
            <person name="Li J."/>
            <person name="Zhao F."/>
            <person name="Cao W."/>
        </authorList>
    </citation>
    <scope>NUCLEOTIDE SEQUENCE</scope>
    <source>
        <strain evidence="1">Dsil-2018</strain>
    </source>
</reference>
<gene>
    <name evidence="1" type="ORF">HPB49_023836</name>
</gene>
<keyword evidence="2" id="KW-1185">Reference proteome</keyword>
<evidence type="ECO:0000313" key="2">
    <source>
        <dbReference type="Proteomes" id="UP000821865"/>
    </source>
</evidence>
<proteinExistence type="predicted"/>
<organism evidence="1 2">
    <name type="scientific">Dermacentor silvarum</name>
    <name type="common">Tick</name>
    <dbReference type="NCBI Taxonomy" id="543639"/>
    <lineage>
        <taxon>Eukaryota</taxon>
        <taxon>Metazoa</taxon>
        <taxon>Ecdysozoa</taxon>
        <taxon>Arthropoda</taxon>
        <taxon>Chelicerata</taxon>
        <taxon>Arachnida</taxon>
        <taxon>Acari</taxon>
        <taxon>Parasitiformes</taxon>
        <taxon>Ixodida</taxon>
        <taxon>Ixodoidea</taxon>
        <taxon>Ixodidae</taxon>
        <taxon>Rhipicephalinae</taxon>
        <taxon>Dermacentor</taxon>
    </lineage>
</organism>